<dbReference type="InterPro" id="IPR004827">
    <property type="entry name" value="bZIP"/>
</dbReference>
<evidence type="ECO:0000313" key="2">
    <source>
        <dbReference type="EMBL" id="RVX14813.1"/>
    </source>
</evidence>
<evidence type="ECO:0000313" key="3">
    <source>
        <dbReference type="Proteomes" id="UP000288805"/>
    </source>
</evidence>
<gene>
    <name evidence="2" type="ORF">CK203_012041</name>
</gene>
<dbReference type="PROSITE" id="PS00036">
    <property type="entry name" value="BZIP_BASIC"/>
    <property type="match status" value="1"/>
</dbReference>
<reference evidence="2 3" key="1">
    <citation type="journal article" date="2018" name="PLoS Genet.">
        <title>Population sequencing reveals clonal diversity and ancestral inbreeding in the grapevine cultivar Chardonnay.</title>
        <authorList>
            <person name="Roach M.J."/>
            <person name="Johnson D.L."/>
            <person name="Bohlmann J."/>
            <person name="van Vuuren H.J."/>
            <person name="Jones S.J."/>
            <person name="Pretorius I.S."/>
            <person name="Schmidt S.A."/>
            <person name="Borneman A.R."/>
        </authorList>
    </citation>
    <scope>NUCLEOTIDE SEQUENCE [LARGE SCALE GENOMIC DNA]</scope>
    <source>
        <strain evidence="3">cv. Chardonnay</strain>
        <tissue evidence="2">Leaf</tissue>
    </source>
</reference>
<dbReference type="GO" id="GO:0003700">
    <property type="term" value="F:DNA-binding transcription factor activity"/>
    <property type="evidence" value="ECO:0007669"/>
    <property type="project" value="InterPro"/>
</dbReference>
<organism evidence="2 3">
    <name type="scientific">Vitis vinifera</name>
    <name type="common">Grape</name>
    <dbReference type="NCBI Taxonomy" id="29760"/>
    <lineage>
        <taxon>Eukaryota</taxon>
        <taxon>Viridiplantae</taxon>
        <taxon>Streptophyta</taxon>
        <taxon>Embryophyta</taxon>
        <taxon>Tracheophyta</taxon>
        <taxon>Spermatophyta</taxon>
        <taxon>Magnoliopsida</taxon>
        <taxon>eudicotyledons</taxon>
        <taxon>Gunneridae</taxon>
        <taxon>Pentapetalae</taxon>
        <taxon>rosids</taxon>
        <taxon>Vitales</taxon>
        <taxon>Vitaceae</taxon>
        <taxon>Viteae</taxon>
        <taxon>Vitis</taxon>
    </lineage>
</organism>
<dbReference type="Proteomes" id="UP000288805">
    <property type="component" value="Unassembled WGS sequence"/>
</dbReference>
<protein>
    <recommendedName>
        <fullName evidence="1">BZIP domain-containing protein</fullName>
    </recommendedName>
</protein>
<name>A0A438K0V3_VITVI</name>
<accession>A0A438K0V3</accession>
<evidence type="ECO:0000259" key="1">
    <source>
        <dbReference type="PROSITE" id="PS00036"/>
    </source>
</evidence>
<comment type="caution">
    <text evidence="2">The sequence shown here is derived from an EMBL/GenBank/DDBJ whole genome shotgun (WGS) entry which is preliminary data.</text>
</comment>
<dbReference type="EMBL" id="QGNW01000020">
    <property type="protein sequence ID" value="RVX14813.1"/>
    <property type="molecule type" value="Genomic_DNA"/>
</dbReference>
<dbReference type="AlphaFoldDB" id="A0A438K0V3"/>
<feature type="domain" description="BZIP" evidence="1">
    <location>
        <begin position="185"/>
        <end position="200"/>
    </location>
</feature>
<proteinExistence type="predicted"/>
<sequence>MFPVFPNSNEGKSVQLSPLSLGAHLQGAQQFQTPSSLVSDMIQPANFVLSGNWENAQESLQNWMRMKSLRNKEKTSLSIGNGSGSSQFPIHRAGNVLEPMGSAGFGVGHGGAGDGHQKELPHQVINGFSMVNPYEVNAEKQAVQGAHPYHQFINMFSPGNGSTETVINTADADATETAAAEKIRRRMIKNRESAARSRARKLVSYLSTVHWQSVGQHPNAGSLIQIYSREWGWLLHSTLGASPTHLDVLFVSIKPNRRALTIPSPLPLGLGSGSDYWVGLGRQRDSSIWVWPKGGLRCSTTNRNCKAEEGERVSEKDYKGSLDCYKEETSTGYRVIKDLLRAAINVVEDADPHEIIFPVPNM</sequence>